<gene>
    <name evidence="1" type="ORF">JOB18_004207</name>
</gene>
<reference evidence="1 2" key="1">
    <citation type="journal article" date="2021" name="Sci. Rep.">
        <title>Chromosome anchoring in Senegalese sole (Solea senegalensis) reveals sex-associated markers and genome rearrangements in flatfish.</title>
        <authorList>
            <person name="Guerrero-Cozar I."/>
            <person name="Gomez-Garrido J."/>
            <person name="Berbel C."/>
            <person name="Martinez-Blanch J.F."/>
            <person name="Alioto T."/>
            <person name="Claros M.G."/>
            <person name="Gagnaire P.A."/>
            <person name="Manchado M."/>
        </authorList>
    </citation>
    <scope>NUCLEOTIDE SEQUENCE [LARGE SCALE GENOMIC DNA]</scope>
    <source>
        <strain evidence="1">Sse05_10M</strain>
    </source>
</reference>
<dbReference type="Proteomes" id="UP000693946">
    <property type="component" value="Linkage Group LG3"/>
</dbReference>
<evidence type="ECO:0000313" key="2">
    <source>
        <dbReference type="Proteomes" id="UP000693946"/>
    </source>
</evidence>
<dbReference type="EMBL" id="JAGKHQ010000015">
    <property type="protein sequence ID" value="KAG7495716.1"/>
    <property type="molecule type" value="Genomic_DNA"/>
</dbReference>
<proteinExistence type="predicted"/>
<comment type="caution">
    <text evidence="1">The sequence shown here is derived from an EMBL/GenBank/DDBJ whole genome shotgun (WGS) entry which is preliminary data.</text>
</comment>
<sequence>MEDATFRRIRSGANERLTKPVLESVTAGDDVAKLSASACSNHYRHRNKKVTD</sequence>
<accession>A0AAV6QQD7</accession>
<organism evidence="1 2">
    <name type="scientific">Solea senegalensis</name>
    <name type="common">Senegalese sole</name>
    <dbReference type="NCBI Taxonomy" id="28829"/>
    <lineage>
        <taxon>Eukaryota</taxon>
        <taxon>Metazoa</taxon>
        <taxon>Chordata</taxon>
        <taxon>Craniata</taxon>
        <taxon>Vertebrata</taxon>
        <taxon>Euteleostomi</taxon>
        <taxon>Actinopterygii</taxon>
        <taxon>Neopterygii</taxon>
        <taxon>Teleostei</taxon>
        <taxon>Neoteleostei</taxon>
        <taxon>Acanthomorphata</taxon>
        <taxon>Carangaria</taxon>
        <taxon>Pleuronectiformes</taxon>
        <taxon>Pleuronectoidei</taxon>
        <taxon>Soleidae</taxon>
        <taxon>Solea</taxon>
    </lineage>
</organism>
<evidence type="ECO:0000313" key="1">
    <source>
        <dbReference type="EMBL" id="KAG7495716.1"/>
    </source>
</evidence>
<keyword evidence="2" id="KW-1185">Reference proteome</keyword>
<protein>
    <submittedName>
        <fullName evidence="1">Uncharacterized protein</fullName>
    </submittedName>
</protein>
<dbReference type="AlphaFoldDB" id="A0AAV6QQD7"/>
<name>A0AAV6QQD7_SOLSE</name>